<reference evidence="1 2" key="1">
    <citation type="submission" date="2020-09" db="EMBL/GenBank/DDBJ databases">
        <title>Methylomonas albis sp. nov. and Methylomonas fluvii sp. nov.: Two cold-adapted methanotrophs from the River Elbe and an amended description of Methylovulum psychrotolerans strain Eb1.</title>
        <authorList>
            <person name="Bussmann I.K."/>
            <person name="Klings K.-W."/>
            <person name="Warnstedt J."/>
            <person name="Hoppert M."/>
            <person name="Saborowski A."/>
            <person name="Horn F."/>
            <person name="Liebner S."/>
        </authorList>
    </citation>
    <scope>NUCLEOTIDE SEQUENCE [LARGE SCALE GENOMIC DNA]</scope>
    <source>
        <strain evidence="1 2">EbB</strain>
    </source>
</reference>
<keyword evidence="2" id="KW-1185">Reference proteome</keyword>
<protein>
    <recommendedName>
        <fullName evidence="3">Apea-like HEPN domain-containing protein</fullName>
    </recommendedName>
</protein>
<evidence type="ECO:0000313" key="2">
    <source>
        <dbReference type="Proteomes" id="UP000641152"/>
    </source>
</evidence>
<organism evidence="1 2">
    <name type="scientific">Methylomonas fluvii</name>
    <dbReference type="NCBI Taxonomy" id="1854564"/>
    <lineage>
        <taxon>Bacteria</taxon>
        <taxon>Pseudomonadati</taxon>
        <taxon>Pseudomonadota</taxon>
        <taxon>Gammaproteobacteria</taxon>
        <taxon>Methylococcales</taxon>
        <taxon>Methylococcaceae</taxon>
        <taxon>Methylomonas</taxon>
    </lineage>
</organism>
<dbReference type="EMBL" id="JACXST010000001">
    <property type="protein sequence ID" value="MBD9360773.1"/>
    <property type="molecule type" value="Genomic_DNA"/>
</dbReference>
<gene>
    <name evidence="1" type="ORF">EBB_09525</name>
</gene>
<accession>A0ABR9DEN2</accession>
<dbReference type="RefSeq" id="WP_192393480.1">
    <property type="nucleotide sequence ID" value="NZ_CAJHIU010000001.1"/>
</dbReference>
<proteinExistence type="predicted"/>
<evidence type="ECO:0000313" key="1">
    <source>
        <dbReference type="EMBL" id="MBD9360773.1"/>
    </source>
</evidence>
<dbReference type="Proteomes" id="UP000641152">
    <property type="component" value="Unassembled WGS sequence"/>
</dbReference>
<comment type="caution">
    <text evidence="1">The sequence shown here is derived from an EMBL/GenBank/DDBJ whole genome shotgun (WGS) entry which is preliminary data.</text>
</comment>
<name>A0ABR9DEN2_9GAMM</name>
<evidence type="ECO:0008006" key="3">
    <source>
        <dbReference type="Google" id="ProtNLM"/>
    </source>
</evidence>
<sequence>MPEVIYNLFVYTDGKIVTDLGFVQYNIVEDGSDEKKIEFLRARALLDHGGAYKAKVVSPEINLESYYSKHRLGTALAMFEEFFQLVNAPPDPLFAMTVVENGEVKISYSYTGSTLDLSDKTAGFVDYLVHYTSENRIDFGQMFEDDYFKAIKLLFNNGFLVSSAKLLMVFVDTVAFVEFGDEQGSFVKWLDAYTSLSSIDLEASELWEFRNGVLHMSNLHSRRVLSGKVQRLVPCVNLGATLFDKVRNEKQFDLLSLIEIIVTGVGKWVETYNVDSLKLEKFVERYDTVISDARKAYRPVAI</sequence>